<sequence length="103" mass="11100">MPVRRLDLLDGAADLPPDAAGIVDEDIDRPALSLQQGHRRRHARGIADVERDNLPLVTKQSSSFLKTFDEDIGSDDMGATGGESESDRPAEPMRRTGDEGCAA</sequence>
<evidence type="ECO:0000313" key="2">
    <source>
        <dbReference type="EMBL" id="GLS19388.1"/>
    </source>
</evidence>
<feature type="region of interest" description="Disordered" evidence="1">
    <location>
        <begin position="65"/>
        <end position="103"/>
    </location>
</feature>
<evidence type="ECO:0000256" key="1">
    <source>
        <dbReference type="SAM" id="MobiDB-lite"/>
    </source>
</evidence>
<dbReference type="EMBL" id="BSPC01000022">
    <property type="protein sequence ID" value="GLS19388.1"/>
    <property type="molecule type" value="Genomic_DNA"/>
</dbReference>
<protein>
    <submittedName>
        <fullName evidence="2">Uncharacterized protein</fullName>
    </submittedName>
</protein>
<organism evidence="2 3">
    <name type="scientific">Labrys miyagiensis</name>
    <dbReference type="NCBI Taxonomy" id="346912"/>
    <lineage>
        <taxon>Bacteria</taxon>
        <taxon>Pseudomonadati</taxon>
        <taxon>Pseudomonadota</taxon>
        <taxon>Alphaproteobacteria</taxon>
        <taxon>Hyphomicrobiales</taxon>
        <taxon>Xanthobacteraceae</taxon>
        <taxon>Labrys</taxon>
    </lineage>
</organism>
<accession>A0ABQ6CI44</accession>
<dbReference type="Proteomes" id="UP001156882">
    <property type="component" value="Unassembled WGS sequence"/>
</dbReference>
<gene>
    <name evidence="2" type="ORF">GCM10007874_24050</name>
</gene>
<keyword evidence="3" id="KW-1185">Reference proteome</keyword>
<proteinExistence type="predicted"/>
<reference evidence="3" key="1">
    <citation type="journal article" date="2019" name="Int. J. Syst. Evol. Microbiol.">
        <title>The Global Catalogue of Microorganisms (GCM) 10K type strain sequencing project: providing services to taxonomists for standard genome sequencing and annotation.</title>
        <authorList>
            <consortium name="The Broad Institute Genomics Platform"/>
            <consortium name="The Broad Institute Genome Sequencing Center for Infectious Disease"/>
            <person name="Wu L."/>
            <person name="Ma J."/>
        </authorList>
    </citation>
    <scope>NUCLEOTIDE SEQUENCE [LARGE SCALE GENOMIC DNA]</scope>
    <source>
        <strain evidence="3">NBRC 101365</strain>
    </source>
</reference>
<feature type="compositionally biased region" description="Basic and acidic residues" evidence="1">
    <location>
        <begin position="85"/>
        <end position="103"/>
    </location>
</feature>
<evidence type="ECO:0000313" key="3">
    <source>
        <dbReference type="Proteomes" id="UP001156882"/>
    </source>
</evidence>
<name>A0ABQ6CI44_9HYPH</name>
<comment type="caution">
    <text evidence="2">The sequence shown here is derived from an EMBL/GenBank/DDBJ whole genome shotgun (WGS) entry which is preliminary data.</text>
</comment>